<dbReference type="GO" id="GO:0003735">
    <property type="term" value="F:structural constituent of ribosome"/>
    <property type="evidence" value="ECO:0007669"/>
    <property type="project" value="InterPro"/>
</dbReference>
<dbReference type="InterPro" id="IPR012340">
    <property type="entry name" value="NA-bd_OB-fold"/>
</dbReference>
<name>A0A177AQS3_9BILA</name>
<dbReference type="PANTHER" id="PTHR24088">
    <property type="entry name" value="28S RIBOSOMAL PROTEIN S17, MITOCHONDRIAL"/>
    <property type="match status" value="1"/>
</dbReference>
<gene>
    <name evidence="1" type="ORF">A3Q56_07965</name>
</gene>
<sequence length="95" mass="11235">MKSHMIGKIVSYHKIESAALIKSNIQVFSDFLKMHFDKPIRTWALLKDKEYKIGDYVLIKQLSKPHSLEIKYEVKNVIFEHGNVIDRLTEQKLYD</sequence>
<organism evidence="1 2">
    <name type="scientific">Intoshia linei</name>
    <dbReference type="NCBI Taxonomy" id="1819745"/>
    <lineage>
        <taxon>Eukaryota</taxon>
        <taxon>Metazoa</taxon>
        <taxon>Spiralia</taxon>
        <taxon>Lophotrochozoa</taxon>
        <taxon>Mesozoa</taxon>
        <taxon>Orthonectida</taxon>
        <taxon>Rhopaluridae</taxon>
        <taxon>Intoshia</taxon>
    </lineage>
</organism>
<dbReference type="EMBL" id="LWCA01001924">
    <property type="protein sequence ID" value="OAF64325.1"/>
    <property type="molecule type" value="Genomic_DNA"/>
</dbReference>
<protein>
    <recommendedName>
        <fullName evidence="3">30S ribosomal protein S17</fullName>
    </recommendedName>
</protein>
<evidence type="ECO:0000313" key="1">
    <source>
        <dbReference type="EMBL" id="OAF64325.1"/>
    </source>
</evidence>
<dbReference type="SUPFAM" id="SSF50249">
    <property type="entry name" value="Nucleic acid-binding proteins"/>
    <property type="match status" value="1"/>
</dbReference>
<reference evidence="1 2" key="1">
    <citation type="submission" date="2016-04" db="EMBL/GenBank/DDBJ databases">
        <title>The genome of Intoshia linei affirms orthonectids as highly simplified spiralians.</title>
        <authorList>
            <person name="Mikhailov K.V."/>
            <person name="Slusarev G.S."/>
            <person name="Nikitin M.A."/>
            <person name="Logacheva M.D."/>
            <person name="Penin A."/>
            <person name="Aleoshin V."/>
            <person name="Panchin Y.V."/>
        </authorList>
    </citation>
    <scope>NUCLEOTIDE SEQUENCE [LARGE SCALE GENOMIC DNA]</scope>
    <source>
        <strain evidence="1">Intl2013</strain>
        <tissue evidence="1">Whole animal</tissue>
    </source>
</reference>
<dbReference type="PANTHER" id="PTHR24088:SF0">
    <property type="entry name" value="SMALL RIBOSOMAL SUBUNIT PROTEIN US17M"/>
    <property type="match status" value="1"/>
</dbReference>
<dbReference type="OrthoDB" id="274752at2759"/>
<accession>A0A177AQS3</accession>
<dbReference type="Proteomes" id="UP000078046">
    <property type="component" value="Unassembled WGS sequence"/>
</dbReference>
<comment type="caution">
    <text evidence="1">The sequence shown here is derived from an EMBL/GenBank/DDBJ whole genome shotgun (WGS) entry which is preliminary data.</text>
</comment>
<evidence type="ECO:0000313" key="2">
    <source>
        <dbReference type="Proteomes" id="UP000078046"/>
    </source>
</evidence>
<proteinExistence type="predicted"/>
<dbReference type="GO" id="GO:0005763">
    <property type="term" value="C:mitochondrial small ribosomal subunit"/>
    <property type="evidence" value="ECO:0007669"/>
    <property type="project" value="InterPro"/>
</dbReference>
<dbReference type="Gene3D" id="2.40.50.140">
    <property type="entry name" value="Nucleic acid-binding proteins"/>
    <property type="match status" value="1"/>
</dbReference>
<dbReference type="AlphaFoldDB" id="A0A177AQS3"/>
<dbReference type="GO" id="GO:0032543">
    <property type="term" value="P:mitochondrial translation"/>
    <property type="evidence" value="ECO:0007669"/>
    <property type="project" value="TreeGrafter"/>
</dbReference>
<keyword evidence="2" id="KW-1185">Reference proteome</keyword>
<evidence type="ECO:0008006" key="3">
    <source>
        <dbReference type="Google" id="ProtNLM"/>
    </source>
</evidence>
<dbReference type="InterPro" id="IPR039193">
    <property type="entry name" value="Ribosomal_uS17m_metazoa"/>
</dbReference>